<evidence type="ECO:0000256" key="3">
    <source>
        <dbReference type="ARBA" id="ARBA00022448"/>
    </source>
</evidence>
<evidence type="ECO:0000256" key="9">
    <source>
        <dbReference type="ARBA" id="ARBA00023047"/>
    </source>
</evidence>
<dbReference type="GO" id="GO:0140359">
    <property type="term" value="F:ABC-type transporter activity"/>
    <property type="evidence" value="ECO:0007669"/>
    <property type="project" value="InterPro"/>
</dbReference>
<feature type="transmembrane region" description="Helical" evidence="11">
    <location>
        <begin position="42"/>
        <end position="64"/>
    </location>
</feature>
<feature type="domain" description="ABC transmembrane type-2" evidence="12">
    <location>
        <begin position="42"/>
        <end position="264"/>
    </location>
</feature>
<feature type="transmembrane region" description="Helical" evidence="11">
    <location>
        <begin position="12"/>
        <end position="30"/>
    </location>
</feature>
<keyword evidence="7" id="KW-0972">Capsule biogenesis/degradation</keyword>
<evidence type="ECO:0000256" key="11">
    <source>
        <dbReference type="RuleBase" id="RU361157"/>
    </source>
</evidence>
<dbReference type="GO" id="GO:0015774">
    <property type="term" value="P:polysaccharide transport"/>
    <property type="evidence" value="ECO:0007669"/>
    <property type="project" value="UniProtKB-KW"/>
</dbReference>
<protein>
    <recommendedName>
        <fullName evidence="11">Transport permease protein</fullName>
    </recommendedName>
</protein>
<evidence type="ECO:0000256" key="4">
    <source>
        <dbReference type="ARBA" id="ARBA00022475"/>
    </source>
</evidence>
<feature type="transmembrane region" description="Helical" evidence="11">
    <location>
        <begin position="189"/>
        <end position="211"/>
    </location>
</feature>
<evidence type="ECO:0000256" key="10">
    <source>
        <dbReference type="ARBA" id="ARBA00023136"/>
    </source>
</evidence>
<feature type="transmembrane region" description="Helical" evidence="11">
    <location>
        <begin position="245"/>
        <end position="265"/>
    </location>
</feature>
<dbReference type="PATRIC" id="fig|285.49.peg.4159"/>
<sequence length="271" mass="29364">MLDSAPSSGGVSTPRSSLAVTFAVWNALFLREAVARLSATRGAWVLIVLEPVLHACFMLLLYTVLRTRSVAGADVAVWLVLGLTGYFTVQNVFQRAMGAVDANKALFAYRQVRPVDTVIVRAGLEALLGIVILLVLLGGLALFGRSVLPDAPMEAILSWTGLMLCALGVGLILSVLSDLIPEAGNLTVFLFRPLYFLSGAIFPLSAIPVQYREWAFFNPFAHGLELLRSSFFPVYHAAPEANSEYLFGFAAVSIFLGLALQVRFAQKLRAQ</sequence>
<dbReference type="PROSITE" id="PS51012">
    <property type="entry name" value="ABC_TM2"/>
    <property type="match status" value="1"/>
</dbReference>
<name>A0A0L7N9E1_COMTE</name>
<gene>
    <name evidence="13" type="ORF">GL58_20070</name>
</gene>
<organism evidence="13 14">
    <name type="scientific">Comamonas testosteroni</name>
    <name type="common">Pseudomonas testosteroni</name>
    <dbReference type="NCBI Taxonomy" id="285"/>
    <lineage>
        <taxon>Bacteria</taxon>
        <taxon>Pseudomonadati</taxon>
        <taxon>Pseudomonadota</taxon>
        <taxon>Betaproteobacteria</taxon>
        <taxon>Burkholderiales</taxon>
        <taxon>Comamonadaceae</taxon>
        <taxon>Comamonas</taxon>
    </lineage>
</organism>
<feature type="transmembrane region" description="Helical" evidence="11">
    <location>
        <begin position="156"/>
        <end position="177"/>
    </location>
</feature>
<keyword evidence="5" id="KW-0762">Sugar transport</keyword>
<evidence type="ECO:0000256" key="1">
    <source>
        <dbReference type="ARBA" id="ARBA00004651"/>
    </source>
</evidence>
<dbReference type="GO" id="GO:0015920">
    <property type="term" value="P:lipopolysaccharide transport"/>
    <property type="evidence" value="ECO:0007669"/>
    <property type="project" value="TreeGrafter"/>
</dbReference>
<evidence type="ECO:0000313" key="13">
    <source>
        <dbReference type="EMBL" id="KOC30640.1"/>
    </source>
</evidence>
<dbReference type="Pfam" id="PF01061">
    <property type="entry name" value="ABC2_membrane"/>
    <property type="match status" value="1"/>
</dbReference>
<dbReference type="InterPro" id="IPR013525">
    <property type="entry name" value="ABC2_TM"/>
</dbReference>
<keyword evidence="6 11" id="KW-0812">Transmembrane</keyword>
<evidence type="ECO:0000256" key="5">
    <source>
        <dbReference type="ARBA" id="ARBA00022597"/>
    </source>
</evidence>
<evidence type="ECO:0000256" key="8">
    <source>
        <dbReference type="ARBA" id="ARBA00022989"/>
    </source>
</evidence>
<dbReference type="GO" id="GO:0043190">
    <property type="term" value="C:ATP-binding cassette (ABC) transporter complex"/>
    <property type="evidence" value="ECO:0007669"/>
    <property type="project" value="InterPro"/>
</dbReference>
<evidence type="ECO:0000256" key="6">
    <source>
        <dbReference type="ARBA" id="ARBA00022692"/>
    </source>
</evidence>
<reference evidence="14" key="1">
    <citation type="submission" date="2014-06" db="EMBL/GenBank/DDBJ databases">
        <title>Draft genome sequence of C. testosteroni WDL7.</title>
        <authorList>
            <person name="Wu Y."/>
            <person name="Seshan H."/>
            <person name="Arumugam K."/>
        </authorList>
    </citation>
    <scope>NUCLEOTIDE SEQUENCE [LARGE SCALE GENOMIC DNA]</scope>
    <source>
        <strain evidence="14">WDL7</strain>
    </source>
</reference>
<keyword evidence="4 11" id="KW-1003">Cell membrane</keyword>
<evidence type="ECO:0000313" key="14">
    <source>
        <dbReference type="Proteomes" id="UP000037442"/>
    </source>
</evidence>
<evidence type="ECO:0000259" key="12">
    <source>
        <dbReference type="PROSITE" id="PS51012"/>
    </source>
</evidence>
<dbReference type="EMBL" id="JNVD01000004">
    <property type="protein sequence ID" value="KOC30640.1"/>
    <property type="molecule type" value="Genomic_DNA"/>
</dbReference>
<comment type="similarity">
    <text evidence="2 11">Belongs to the ABC-2 integral membrane protein family.</text>
</comment>
<dbReference type="InterPro" id="IPR047817">
    <property type="entry name" value="ABC2_TM_bact-type"/>
</dbReference>
<evidence type="ECO:0000256" key="2">
    <source>
        <dbReference type="ARBA" id="ARBA00007783"/>
    </source>
</evidence>
<feature type="transmembrane region" description="Helical" evidence="11">
    <location>
        <begin position="118"/>
        <end position="144"/>
    </location>
</feature>
<keyword evidence="3 11" id="KW-0813">Transport</keyword>
<dbReference type="Proteomes" id="UP000037442">
    <property type="component" value="Unassembled WGS sequence"/>
</dbReference>
<dbReference type="PRINTS" id="PR00164">
    <property type="entry name" value="ABC2TRNSPORT"/>
</dbReference>
<feature type="transmembrane region" description="Helical" evidence="11">
    <location>
        <begin position="70"/>
        <end position="89"/>
    </location>
</feature>
<proteinExistence type="inferred from homology"/>
<comment type="subcellular location">
    <subcellularLocation>
        <location evidence="11">Cell inner membrane</location>
        <topology evidence="11">Multi-pass membrane protein</topology>
    </subcellularLocation>
    <subcellularLocation>
        <location evidence="1">Cell membrane</location>
        <topology evidence="1">Multi-pass membrane protein</topology>
    </subcellularLocation>
</comment>
<comment type="caution">
    <text evidence="13">The sequence shown here is derived from an EMBL/GenBank/DDBJ whole genome shotgun (WGS) entry which is preliminary data.</text>
</comment>
<dbReference type="PANTHER" id="PTHR30413:SF10">
    <property type="entry name" value="CAPSULE POLYSACCHARIDE EXPORT INNER-MEMBRANE PROTEIN CTRC"/>
    <property type="match status" value="1"/>
</dbReference>
<keyword evidence="9" id="KW-0625">Polysaccharide transport</keyword>
<evidence type="ECO:0000256" key="7">
    <source>
        <dbReference type="ARBA" id="ARBA00022903"/>
    </source>
</evidence>
<keyword evidence="8 11" id="KW-1133">Transmembrane helix</keyword>
<accession>A0A0L7N9E1</accession>
<dbReference type="InterPro" id="IPR000412">
    <property type="entry name" value="ABC_2_transport"/>
</dbReference>
<dbReference type="PANTHER" id="PTHR30413">
    <property type="entry name" value="INNER MEMBRANE TRANSPORT PERMEASE"/>
    <property type="match status" value="1"/>
</dbReference>
<keyword evidence="10 11" id="KW-0472">Membrane</keyword>
<dbReference type="AlphaFoldDB" id="A0A0L7N9E1"/>